<dbReference type="InterPro" id="IPR050288">
    <property type="entry name" value="Cellulose_deg_GH3"/>
</dbReference>
<dbReference type="SUPFAM" id="SSF52279">
    <property type="entry name" value="Beta-D-glucan exohydrolase, C-terminal domain"/>
    <property type="match status" value="1"/>
</dbReference>
<dbReference type="Gene3D" id="3.20.20.300">
    <property type="entry name" value="Glycoside hydrolase, family 3, N-terminal domain"/>
    <property type="match status" value="1"/>
</dbReference>
<dbReference type="InterPro" id="IPR036962">
    <property type="entry name" value="Glyco_hydro_3_N_sf"/>
</dbReference>
<dbReference type="PANTHER" id="PTHR42715:SF10">
    <property type="entry name" value="BETA-GLUCOSIDASE"/>
    <property type="match status" value="1"/>
</dbReference>
<gene>
    <name evidence="5" type="ORF">D7V94_09410</name>
</gene>
<dbReference type="InterPro" id="IPR036881">
    <property type="entry name" value="Glyco_hydro_3_C_sf"/>
</dbReference>
<dbReference type="RefSeq" id="WP_120469332.1">
    <property type="nucleotide sequence ID" value="NZ_RAYQ01000009.1"/>
</dbReference>
<proteinExistence type="inferred from homology"/>
<comment type="similarity">
    <text evidence="1">Belongs to the glycosyl hydrolase 3 family.</text>
</comment>
<dbReference type="InterPro" id="IPR001764">
    <property type="entry name" value="Glyco_hydro_3_N"/>
</dbReference>
<dbReference type="InterPro" id="IPR026891">
    <property type="entry name" value="Fn3-like"/>
</dbReference>
<dbReference type="OrthoDB" id="9805821at2"/>
<reference evidence="5 6" key="1">
    <citation type="submission" date="2018-09" db="EMBL/GenBank/DDBJ databases">
        <title>Murine metabolic-syndrome-specific gut microbial biobank.</title>
        <authorList>
            <person name="Liu C."/>
        </authorList>
    </citation>
    <scope>NUCLEOTIDE SEQUENCE [LARGE SCALE GENOMIC DNA]</scope>
    <source>
        <strain evidence="5 6">0.1xD8-82</strain>
    </source>
</reference>
<keyword evidence="6" id="KW-1185">Reference proteome</keyword>
<dbReference type="SUPFAM" id="SSF51445">
    <property type="entry name" value="(Trans)glycosidases"/>
    <property type="match status" value="1"/>
</dbReference>
<organism evidence="5 6">
    <name type="scientific">Parablautia intestinalis</name>
    <dbReference type="NCBI Taxonomy" id="2320100"/>
    <lineage>
        <taxon>Bacteria</taxon>
        <taxon>Bacillati</taxon>
        <taxon>Bacillota</taxon>
        <taxon>Clostridia</taxon>
        <taxon>Lachnospirales</taxon>
        <taxon>Lachnospiraceae</taxon>
        <taxon>Parablautia</taxon>
    </lineage>
</organism>
<protein>
    <submittedName>
        <fullName evidence="5">Beta-glucosidase</fullName>
    </submittedName>
</protein>
<dbReference type="Pfam" id="PF00933">
    <property type="entry name" value="Glyco_hydro_3"/>
    <property type="match status" value="1"/>
</dbReference>
<accession>A0A3A9AJ42</accession>
<dbReference type="GO" id="GO:0004553">
    <property type="term" value="F:hydrolase activity, hydrolyzing O-glycosyl compounds"/>
    <property type="evidence" value="ECO:0007669"/>
    <property type="project" value="InterPro"/>
</dbReference>
<dbReference type="InterPro" id="IPR013783">
    <property type="entry name" value="Ig-like_fold"/>
</dbReference>
<dbReference type="EMBL" id="RAYQ01000009">
    <property type="protein sequence ID" value="RKI91600.1"/>
    <property type="molecule type" value="Genomic_DNA"/>
</dbReference>
<dbReference type="PANTHER" id="PTHR42715">
    <property type="entry name" value="BETA-GLUCOSIDASE"/>
    <property type="match status" value="1"/>
</dbReference>
<evidence type="ECO:0000313" key="5">
    <source>
        <dbReference type="EMBL" id="RKI91600.1"/>
    </source>
</evidence>
<dbReference type="InterPro" id="IPR017853">
    <property type="entry name" value="GH"/>
</dbReference>
<evidence type="ECO:0000259" key="4">
    <source>
        <dbReference type="SMART" id="SM01217"/>
    </source>
</evidence>
<evidence type="ECO:0000313" key="6">
    <source>
        <dbReference type="Proteomes" id="UP000280696"/>
    </source>
</evidence>
<name>A0A3A9AJ42_9FIRM</name>
<dbReference type="Proteomes" id="UP000280696">
    <property type="component" value="Unassembled WGS sequence"/>
</dbReference>
<comment type="caution">
    <text evidence="5">The sequence shown here is derived from an EMBL/GenBank/DDBJ whole genome shotgun (WGS) entry which is preliminary data.</text>
</comment>
<evidence type="ECO:0000256" key="3">
    <source>
        <dbReference type="SAM" id="MobiDB-lite"/>
    </source>
</evidence>
<feature type="region of interest" description="Disordered" evidence="3">
    <location>
        <begin position="513"/>
        <end position="538"/>
    </location>
</feature>
<sequence>MNRKLKETKLTGTLSQDAQPYEALHRKVAKSAAAEGFVLLKNDQHLLPLAKGTKLALYGAGASNPIKGGTGSGDVNEREVVSIYDGLKQAGYEITTESWIKSFQKQYEQSRLEWRQRIWDEADKATGDPMAFFNAYASMQYAMPAGDMPEKTDADTAVYVISRIAGEAADRYDAESDYYLNKKEEEILKTICSLYRNVILLINSGGIIDLSFLDTYDNISSVVLISQPGMETGNAVASIFTGEVTPGGKLTDTWAYKYEDYPNSKTFSHNNGNVQTEEYTEGIYVGYRYFDTFQVPVRYPFGYGMSYTDFAITVKGIAKAQDNSISVTVSVTNKGTAYSGREVVQIYVSCPQETMEKEYRRLAGFAKTGLLAPGQSEEMTITIPLYTLASFCTRTPGWVLEKGVYGLFAGSSIATASLAGTVSLDEDALLIKTGHICPLQDELQELSAPRETVQALRNSWLSRADSVPSLNVEASSLQTATVVYGKEKDNISPEVWQFVDSLSVDQLTLLATGDPGKSQNADEDQKDSALGSAGISVPGSAAQTSSCALKDKNLAPIVLADGPAGLRLLQSYPVVKGEIQPVPFEMSLEHGFLVRNAKTPVDGAELYYQYCTAFPIGTLLAQTWDPALMQEVGKAVAEEMNLFSVTLWLAPGMNIHRNPLCGRNFEYYSEDPLLAGKMAAAMTDGVQSVYGCGTTIKHFACNNQEDNRMGSDSVISERTLREIYLKGFEIAVKESQPMSIMTSYNLINGIHAANNYDLCTKAARDEWGFAGVIMTDWTTTQNGPDCTASGCMRAGNDLVMPGVPNDHSDIKAALEDGSLSLEQLKLSVAHLVNIVWKSNRYDA</sequence>
<dbReference type="Pfam" id="PF14310">
    <property type="entry name" value="Fn3-like"/>
    <property type="match status" value="1"/>
</dbReference>
<dbReference type="Gene3D" id="3.40.50.1700">
    <property type="entry name" value="Glycoside hydrolase family 3 C-terminal domain"/>
    <property type="match status" value="1"/>
</dbReference>
<dbReference type="InterPro" id="IPR002772">
    <property type="entry name" value="Glyco_hydro_3_C"/>
</dbReference>
<dbReference type="AlphaFoldDB" id="A0A3A9AJ42"/>
<dbReference type="Gene3D" id="2.60.40.10">
    <property type="entry name" value="Immunoglobulins"/>
    <property type="match status" value="1"/>
</dbReference>
<evidence type="ECO:0000256" key="2">
    <source>
        <dbReference type="ARBA" id="ARBA00022801"/>
    </source>
</evidence>
<keyword evidence="2" id="KW-0378">Hydrolase</keyword>
<dbReference type="GO" id="GO:0005975">
    <property type="term" value="P:carbohydrate metabolic process"/>
    <property type="evidence" value="ECO:0007669"/>
    <property type="project" value="InterPro"/>
</dbReference>
<feature type="domain" description="Fibronectin type III-like" evidence="4">
    <location>
        <begin position="342"/>
        <end position="413"/>
    </location>
</feature>
<evidence type="ECO:0000256" key="1">
    <source>
        <dbReference type="ARBA" id="ARBA00005336"/>
    </source>
</evidence>
<dbReference type="Pfam" id="PF01915">
    <property type="entry name" value="Glyco_hydro_3_C"/>
    <property type="match status" value="1"/>
</dbReference>
<dbReference type="SMART" id="SM01217">
    <property type="entry name" value="Fn3_like"/>
    <property type="match status" value="1"/>
</dbReference>